<evidence type="ECO:0000313" key="5">
    <source>
        <dbReference type="Proteomes" id="UP000279541"/>
    </source>
</evidence>
<organism evidence="3 4">
    <name type="scientific">Chryseobacterium joostei</name>
    <dbReference type="NCBI Taxonomy" id="112234"/>
    <lineage>
        <taxon>Bacteria</taxon>
        <taxon>Pseudomonadati</taxon>
        <taxon>Bacteroidota</taxon>
        <taxon>Flavobacteriia</taxon>
        <taxon>Flavobacteriales</taxon>
        <taxon>Weeksellaceae</taxon>
        <taxon>Chryseobacterium group</taxon>
        <taxon>Chryseobacterium</taxon>
    </lineage>
</organism>
<dbReference type="InterPro" id="IPR049522">
    <property type="entry name" value="ART-PolyVal_dom"/>
</dbReference>
<dbReference type="EMBL" id="FTNZ01000001">
    <property type="protein sequence ID" value="SIS27968.1"/>
    <property type="molecule type" value="Genomic_DNA"/>
</dbReference>
<proteinExistence type="predicted"/>
<accession>A0A1N7HT91</accession>
<dbReference type="AlphaFoldDB" id="A0A1N7HT91"/>
<dbReference type="EMBL" id="CP033926">
    <property type="protein sequence ID" value="AZA99207.1"/>
    <property type="molecule type" value="Genomic_DNA"/>
</dbReference>
<keyword evidence="5" id="KW-1185">Reference proteome</keyword>
<reference evidence="2 5" key="2">
    <citation type="submission" date="2018-11" db="EMBL/GenBank/DDBJ databases">
        <title>Proposal to divide the Flavobacteriaceae and reorganize its genera based on Amino Acid Identity values calculated from whole genome sequences.</title>
        <authorList>
            <person name="Nicholson A.C."/>
            <person name="Gulvik C.A."/>
            <person name="Whitney A.M."/>
            <person name="Humrighouse B.W."/>
            <person name="Bell M."/>
            <person name="Holmes B."/>
            <person name="Steigerwalt A.G."/>
            <person name="Villarma A."/>
            <person name="Sheth M."/>
            <person name="Batra D."/>
            <person name="Pryor J."/>
            <person name="Bernardet J.-F."/>
            <person name="Hugo C."/>
            <person name="Kampfer P."/>
            <person name="Newman J."/>
            <person name="McQuiston J.R."/>
        </authorList>
    </citation>
    <scope>NUCLEOTIDE SEQUENCE [LARGE SCALE GENOMIC DNA]</scope>
    <source>
        <strain evidence="2 5">DSM 16927</strain>
    </source>
</reference>
<protein>
    <recommendedName>
        <fullName evidence="1">ART-PolyVal-like domain-containing protein</fullName>
    </recommendedName>
</protein>
<dbReference type="OrthoDB" id="707503at2"/>
<gene>
    <name evidence="2" type="ORF">EG359_06130</name>
    <name evidence="3" type="ORF">SAMN05421768_101133</name>
</gene>
<feature type="domain" description="ART-PolyVal-like" evidence="1">
    <location>
        <begin position="11"/>
        <end position="156"/>
    </location>
</feature>
<evidence type="ECO:0000313" key="4">
    <source>
        <dbReference type="Proteomes" id="UP000186106"/>
    </source>
</evidence>
<name>A0A1N7HT91_9FLAO</name>
<evidence type="ECO:0000259" key="1">
    <source>
        <dbReference type="Pfam" id="PF18760"/>
    </source>
</evidence>
<evidence type="ECO:0000313" key="3">
    <source>
        <dbReference type="EMBL" id="SIS27968.1"/>
    </source>
</evidence>
<dbReference type="Proteomes" id="UP000186106">
    <property type="component" value="Unassembled WGS sequence"/>
</dbReference>
<dbReference type="KEGG" id="cjt:EG359_06130"/>
<reference evidence="3 4" key="1">
    <citation type="submission" date="2017-01" db="EMBL/GenBank/DDBJ databases">
        <authorList>
            <person name="Mah S.A."/>
            <person name="Swanson W.J."/>
            <person name="Moy G.W."/>
            <person name="Vacquier V.D."/>
        </authorList>
    </citation>
    <scope>NUCLEOTIDE SEQUENCE [LARGE SCALE GENOMIC DNA]</scope>
    <source>
        <strain evidence="3 4">DSM 16927</strain>
    </source>
</reference>
<sequence length="280" mass="31794">MDSIKPKQSTTKTLYHGTNSDFNEFSLEYLGQNTDRDNCHRGIHLTEEIGIAQLFGEKVFECQVHLKKCLNLDDVFGCTDQAPDIVNIIFEEDITDPNEALEFIDDNIGLGEYMEFMEAFNSQDNLNMFKERGYDHIIAGFARDKVEYCIFEPAEISILHKDFISLFPKNAYLSVLPANSRQIENILKALQSKNDRELNILYKQLLKNINSIPNKIDGFEIDNIKKLKILAGKDNTEGSLCYSINKGKLYRELPGTLDGKSPVLKLSADKVKKNGLGISR</sequence>
<dbReference type="Proteomes" id="UP000279541">
    <property type="component" value="Chromosome"/>
</dbReference>
<dbReference type="RefSeq" id="WP_076350984.1">
    <property type="nucleotide sequence ID" value="NZ_CP033926.1"/>
</dbReference>
<evidence type="ECO:0000313" key="2">
    <source>
        <dbReference type="EMBL" id="AZA99207.1"/>
    </source>
</evidence>
<dbReference type="Pfam" id="PF18760">
    <property type="entry name" value="ART-PolyVal"/>
    <property type="match status" value="1"/>
</dbReference>